<reference evidence="1" key="1">
    <citation type="submission" date="2023-06" db="EMBL/GenBank/DDBJ databases">
        <title>Genomic analysis of the entomopathogenic nematode Steinernema hermaphroditum.</title>
        <authorList>
            <person name="Schwarz E.M."/>
            <person name="Heppert J.K."/>
            <person name="Baniya A."/>
            <person name="Schwartz H.T."/>
            <person name="Tan C.-H."/>
            <person name="Antoshechkin I."/>
            <person name="Sternberg P.W."/>
            <person name="Goodrich-Blair H."/>
            <person name="Dillman A.R."/>
        </authorList>
    </citation>
    <scope>NUCLEOTIDE SEQUENCE</scope>
    <source>
        <strain evidence="1">PS9179</strain>
        <tissue evidence="1">Whole animal</tissue>
    </source>
</reference>
<evidence type="ECO:0000313" key="1">
    <source>
        <dbReference type="EMBL" id="KAK0406357.1"/>
    </source>
</evidence>
<proteinExistence type="predicted"/>
<gene>
    <name evidence="1" type="ORF">QR680_018524</name>
</gene>
<keyword evidence="2" id="KW-1185">Reference proteome</keyword>
<dbReference type="Proteomes" id="UP001175271">
    <property type="component" value="Unassembled WGS sequence"/>
</dbReference>
<protein>
    <submittedName>
        <fullName evidence="1">Uncharacterized protein</fullName>
    </submittedName>
</protein>
<organism evidence="1 2">
    <name type="scientific">Steinernema hermaphroditum</name>
    <dbReference type="NCBI Taxonomy" id="289476"/>
    <lineage>
        <taxon>Eukaryota</taxon>
        <taxon>Metazoa</taxon>
        <taxon>Ecdysozoa</taxon>
        <taxon>Nematoda</taxon>
        <taxon>Chromadorea</taxon>
        <taxon>Rhabditida</taxon>
        <taxon>Tylenchina</taxon>
        <taxon>Panagrolaimomorpha</taxon>
        <taxon>Strongyloidoidea</taxon>
        <taxon>Steinernematidae</taxon>
        <taxon>Steinernema</taxon>
    </lineage>
</organism>
<dbReference type="AlphaFoldDB" id="A0AA39HI80"/>
<evidence type="ECO:0000313" key="2">
    <source>
        <dbReference type="Proteomes" id="UP001175271"/>
    </source>
</evidence>
<sequence>MSGMSSQIFSPRAEVAVRRLEADSTSEKKKPYTLYLRPITSDDGHKFITFHPRDIGEQFEVDKIVFSAAGGHFPGCERSDFTAFMVETLPKLSKKDTLELVVKSIPKKLENHAGEFLEMLEASNISFHSMRLQYLVSSEENKTRFWSFLEKEFQKDLDTLALSLEGAGAEDADELLNAMLKNAKRGVTVHHRNKATGTTRVSPRKRHFPIQ</sequence>
<accession>A0AA39HI80</accession>
<name>A0AA39HI80_9BILA</name>
<comment type="caution">
    <text evidence="1">The sequence shown here is derived from an EMBL/GenBank/DDBJ whole genome shotgun (WGS) entry which is preliminary data.</text>
</comment>
<dbReference type="EMBL" id="JAUCMV010000004">
    <property type="protein sequence ID" value="KAK0406357.1"/>
    <property type="molecule type" value="Genomic_DNA"/>
</dbReference>